<accession>A0A5C6Q845</accession>
<dbReference type="Proteomes" id="UP000321917">
    <property type="component" value="Unassembled WGS sequence"/>
</dbReference>
<dbReference type="GO" id="GO:0005886">
    <property type="term" value="C:plasma membrane"/>
    <property type="evidence" value="ECO:0007669"/>
    <property type="project" value="TreeGrafter"/>
</dbReference>
<evidence type="ECO:0000259" key="2">
    <source>
        <dbReference type="Pfam" id="PF02698"/>
    </source>
</evidence>
<dbReference type="InterPro" id="IPR051599">
    <property type="entry name" value="Cell_Envelope_Assoc"/>
</dbReference>
<reference evidence="4 6" key="1">
    <citation type="submission" date="2019-07" db="EMBL/GenBank/DDBJ databases">
        <title>Genomes of sea-ice associated Colwellia species.</title>
        <authorList>
            <person name="Bowman J.P."/>
        </authorList>
    </citation>
    <scope>NUCLEOTIDE SEQUENCE [LARGE SCALE GENOMIC DNA]</scope>
    <source>
        <strain evidence="3 5">ACAM 607</strain>
        <strain evidence="4 6">IC036</strain>
    </source>
</reference>
<organism evidence="4 6">
    <name type="scientific">Colwellia hornerae</name>
    <dbReference type="NCBI Taxonomy" id="89402"/>
    <lineage>
        <taxon>Bacteria</taxon>
        <taxon>Pseudomonadati</taxon>
        <taxon>Pseudomonadota</taxon>
        <taxon>Gammaproteobacteria</taxon>
        <taxon>Alteromonadales</taxon>
        <taxon>Colwelliaceae</taxon>
        <taxon>Colwellia</taxon>
    </lineage>
</organism>
<dbReference type="RefSeq" id="WP_146797458.1">
    <property type="nucleotide sequence ID" value="NZ_VOLP01000003.1"/>
</dbReference>
<evidence type="ECO:0000313" key="5">
    <source>
        <dbReference type="Proteomes" id="UP000321525"/>
    </source>
</evidence>
<dbReference type="PANTHER" id="PTHR30336:SF4">
    <property type="entry name" value="ENVELOPE BIOGENESIS FACTOR ELYC"/>
    <property type="match status" value="1"/>
</dbReference>
<gene>
    <name evidence="3" type="ORF">ESZ26_01425</name>
    <name evidence="4" type="ORF">ESZ27_13290</name>
</gene>
<dbReference type="GO" id="GO:0043164">
    <property type="term" value="P:Gram-negative-bacterium-type cell wall biogenesis"/>
    <property type="evidence" value="ECO:0007669"/>
    <property type="project" value="TreeGrafter"/>
</dbReference>
<feature type="transmembrane region" description="Helical" evidence="1">
    <location>
        <begin position="37"/>
        <end position="58"/>
    </location>
</feature>
<dbReference type="OrthoDB" id="9809813at2"/>
<feature type="transmembrane region" description="Helical" evidence="1">
    <location>
        <begin position="12"/>
        <end position="31"/>
    </location>
</feature>
<evidence type="ECO:0000313" key="6">
    <source>
        <dbReference type="Proteomes" id="UP000321917"/>
    </source>
</evidence>
<dbReference type="EMBL" id="VOLQ01000026">
    <property type="protein sequence ID" value="TWX65086.1"/>
    <property type="molecule type" value="Genomic_DNA"/>
</dbReference>
<sequence length="251" mass="28334">MDLFLVKKIISALIMPLSIVILLLLLAIIFYQYKKRFSYSCLILATLLLTLSSFRPFANLVMAPLESQYSAFTRSNKPVDYIIILGCRHTTDAQLPATSELGVCSLQRLVEAIRILRIHPEAQLITSGYAGNDETSNAEKVKQAAMLLGVAERKIIVEGFPQDTEEEAQLMAPRVSGKNVVLVTNSDHMPRAIKYFQLEGINPIAAPAGKWTKGMNDKKYWHDYVPRPKNLEQTTYAWYESIGRLVQWLKS</sequence>
<dbReference type="AlphaFoldDB" id="A0A5C6Q845"/>
<proteinExistence type="predicted"/>
<dbReference type="PANTHER" id="PTHR30336">
    <property type="entry name" value="INNER MEMBRANE PROTEIN, PROBABLE PERMEASE"/>
    <property type="match status" value="1"/>
</dbReference>
<evidence type="ECO:0000313" key="4">
    <source>
        <dbReference type="EMBL" id="TWX65086.1"/>
    </source>
</evidence>
<name>A0A5C6Q845_9GAMM</name>
<dbReference type="Proteomes" id="UP000321525">
    <property type="component" value="Unassembled WGS sequence"/>
</dbReference>
<feature type="domain" description="DUF218" evidence="2">
    <location>
        <begin position="80"/>
        <end position="243"/>
    </location>
</feature>
<dbReference type="CDD" id="cd06259">
    <property type="entry name" value="YdcF-like"/>
    <property type="match status" value="1"/>
</dbReference>
<evidence type="ECO:0000313" key="3">
    <source>
        <dbReference type="EMBL" id="TWX62527.1"/>
    </source>
</evidence>
<keyword evidence="1" id="KW-0472">Membrane</keyword>
<comment type="caution">
    <text evidence="4">The sequence shown here is derived from an EMBL/GenBank/DDBJ whole genome shotgun (WGS) entry which is preliminary data.</text>
</comment>
<keyword evidence="1" id="KW-1133">Transmembrane helix</keyword>
<protein>
    <recommendedName>
        <fullName evidence="2">DUF218 domain-containing protein</fullName>
    </recommendedName>
</protein>
<keyword evidence="5" id="KW-1185">Reference proteome</keyword>
<dbReference type="EMBL" id="VOLR01000002">
    <property type="protein sequence ID" value="TWX62527.1"/>
    <property type="molecule type" value="Genomic_DNA"/>
</dbReference>
<dbReference type="GO" id="GO:0000270">
    <property type="term" value="P:peptidoglycan metabolic process"/>
    <property type="evidence" value="ECO:0007669"/>
    <property type="project" value="TreeGrafter"/>
</dbReference>
<evidence type="ECO:0000256" key="1">
    <source>
        <dbReference type="SAM" id="Phobius"/>
    </source>
</evidence>
<keyword evidence="1" id="KW-0812">Transmembrane</keyword>
<dbReference type="InterPro" id="IPR003848">
    <property type="entry name" value="DUF218"/>
</dbReference>
<dbReference type="Pfam" id="PF02698">
    <property type="entry name" value="DUF218"/>
    <property type="match status" value="1"/>
</dbReference>